<comment type="caution">
    <text evidence="6">The sequence shown here is derived from an EMBL/GenBank/DDBJ whole genome shotgun (WGS) entry which is preliminary data.</text>
</comment>
<dbReference type="GO" id="GO:0009423">
    <property type="term" value="P:chorismate biosynthetic process"/>
    <property type="evidence" value="ECO:0007669"/>
    <property type="project" value="TreeGrafter"/>
</dbReference>
<dbReference type="GO" id="GO:0008652">
    <property type="term" value="P:amino acid biosynthetic process"/>
    <property type="evidence" value="ECO:0007669"/>
    <property type="project" value="UniProtKB-KW"/>
</dbReference>
<dbReference type="GO" id="GO:0019632">
    <property type="term" value="P:shikimate metabolic process"/>
    <property type="evidence" value="ECO:0007669"/>
    <property type="project" value="TreeGrafter"/>
</dbReference>
<dbReference type="AlphaFoldDB" id="X0TRN6"/>
<dbReference type="FunFam" id="3.40.50.720:FF:000086">
    <property type="entry name" value="Quinate/shikimate dehydrogenase"/>
    <property type="match status" value="1"/>
</dbReference>
<evidence type="ECO:0000256" key="3">
    <source>
        <dbReference type="ARBA" id="ARBA00023141"/>
    </source>
</evidence>
<feature type="non-terminal residue" evidence="6">
    <location>
        <position position="1"/>
    </location>
</feature>
<dbReference type="InterPro" id="IPR046346">
    <property type="entry name" value="Aminoacid_DH-like_N_sf"/>
</dbReference>
<dbReference type="PANTHER" id="PTHR21089">
    <property type="entry name" value="SHIKIMATE DEHYDROGENASE"/>
    <property type="match status" value="1"/>
</dbReference>
<feature type="domain" description="Quinate/shikimate 5-dehydrogenase/glutamyl-tRNA reductase" evidence="4">
    <location>
        <begin position="49"/>
        <end position="127"/>
    </location>
</feature>
<organism evidence="6">
    <name type="scientific">marine sediment metagenome</name>
    <dbReference type="NCBI Taxonomy" id="412755"/>
    <lineage>
        <taxon>unclassified sequences</taxon>
        <taxon>metagenomes</taxon>
        <taxon>ecological metagenomes</taxon>
    </lineage>
</organism>
<proteinExistence type="predicted"/>
<keyword evidence="1" id="KW-0028">Amino-acid biosynthesis</keyword>
<evidence type="ECO:0000256" key="2">
    <source>
        <dbReference type="ARBA" id="ARBA00023002"/>
    </source>
</evidence>
<accession>X0TRN6</accession>
<sequence length="213" mass="23616">VYLDKLSPEARLIGAVNTIVRRNRKLIGHNTDGAGFVASLKKDARLTPRGKNIFILGAGGAAKAIAVELAKEGASRIVLTDLVYHRAQNLALKVRQAFSNCTTRVSSLRKKEMTRNILDSDLLINATPIGMNKSDPLLVDEESLHPGLVVYDLIYNPRETKLLKCARARKLKTFNGLGMLLYQGAISFKLWTGRKAPIEVMRKVLLKQINLKK</sequence>
<evidence type="ECO:0000256" key="1">
    <source>
        <dbReference type="ARBA" id="ARBA00022605"/>
    </source>
</evidence>
<dbReference type="GO" id="GO:0004764">
    <property type="term" value="F:shikimate 3-dehydrogenase (NADP+) activity"/>
    <property type="evidence" value="ECO:0007669"/>
    <property type="project" value="InterPro"/>
</dbReference>
<protein>
    <recommendedName>
        <fullName evidence="7">Shikimate dehydrogenase</fullName>
    </recommendedName>
</protein>
<dbReference type="EMBL" id="BARS01011986">
    <property type="protein sequence ID" value="GAF95879.1"/>
    <property type="molecule type" value="Genomic_DNA"/>
</dbReference>
<evidence type="ECO:0000313" key="6">
    <source>
        <dbReference type="EMBL" id="GAF95879.1"/>
    </source>
</evidence>
<feature type="domain" description="SDH C-terminal" evidence="5">
    <location>
        <begin position="176"/>
        <end position="206"/>
    </location>
</feature>
<gene>
    <name evidence="6" type="ORF">S01H1_21571</name>
</gene>
<dbReference type="InterPro" id="IPR022893">
    <property type="entry name" value="Shikimate_DH_fam"/>
</dbReference>
<evidence type="ECO:0000259" key="5">
    <source>
        <dbReference type="Pfam" id="PF18317"/>
    </source>
</evidence>
<dbReference type="Pfam" id="PF18317">
    <property type="entry name" value="SDH_C"/>
    <property type="match status" value="1"/>
</dbReference>
<evidence type="ECO:0008006" key="7">
    <source>
        <dbReference type="Google" id="ProtNLM"/>
    </source>
</evidence>
<dbReference type="Pfam" id="PF01488">
    <property type="entry name" value="Shikimate_DH"/>
    <property type="match status" value="1"/>
</dbReference>
<dbReference type="InterPro" id="IPR036291">
    <property type="entry name" value="NAD(P)-bd_dom_sf"/>
</dbReference>
<dbReference type="InterPro" id="IPR006151">
    <property type="entry name" value="Shikm_DH/Glu-tRNA_Rdtase"/>
</dbReference>
<dbReference type="Gene3D" id="3.40.50.720">
    <property type="entry name" value="NAD(P)-binding Rossmann-like Domain"/>
    <property type="match status" value="1"/>
</dbReference>
<reference evidence="6" key="1">
    <citation type="journal article" date="2014" name="Front. Microbiol.">
        <title>High frequency of phylogenetically diverse reductive dehalogenase-homologous genes in deep subseafloor sedimentary metagenomes.</title>
        <authorList>
            <person name="Kawai M."/>
            <person name="Futagami T."/>
            <person name="Toyoda A."/>
            <person name="Takaki Y."/>
            <person name="Nishi S."/>
            <person name="Hori S."/>
            <person name="Arai W."/>
            <person name="Tsubouchi T."/>
            <person name="Morono Y."/>
            <person name="Uchiyama I."/>
            <person name="Ito T."/>
            <person name="Fujiyama A."/>
            <person name="Inagaki F."/>
            <person name="Takami H."/>
        </authorList>
    </citation>
    <scope>NUCLEOTIDE SEQUENCE</scope>
    <source>
        <strain evidence="6">Expedition CK06-06</strain>
    </source>
</reference>
<keyword evidence="2" id="KW-0560">Oxidoreductase</keyword>
<dbReference type="Gene3D" id="3.40.50.10860">
    <property type="entry name" value="Leucine Dehydrogenase, chain A, domain 1"/>
    <property type="match status" value="1"/>
</dbReference>
<dbReference type="PANTHER" id="PTHR21089:SF1">
    <property type="entry name" value="BIFUNCTIONAL 3-DEHYDROQUINATE DEHYDRATASE_SHIKIMATE DEHYDROGENASE, CHLOROPLASTIC"/>
    <property type="match status" value="1"/>
</dbReference>
<dbReference type="SUPFAM" id="SSF51735">
    <property type="entry name" value="NAD(P)-binding Rossmann-fold domains"/>
    <property type="match status" value="1"/>
</dbReference>
<dbReference type="InterPro" id="IPR041121">
    <property type="entry name" value="SDH_C"/>
</dbReference>
<keyword evidence="3" id="KW-0057">Aromatic amino acid biosynthesis</keyword>
<dbReference type="SUPFAM" id="SSF53223">
    <property type="entry name" value="Aminoacid dehydrogenase-like, N-terminal domain"/>
    <property type="match status" value="1"/>
</dbReference>
<dbReference type="GO" id="GO:0009073">
    <property type="term" value="P:aromatic amino acid family biosynthetic process"/>
    <property type="evidence" value="ECO:0007669"/>
    <property type="project" value="UniProtKB-KW"/>
</dbReference>
<name>X0TRN6_9ZZZZ</name>
<evidence type="ECO:0000259" key="4">
    <source>
        <dbReference type="Pfam" id="PF01488"/>
    </source>
</evidence>
<dbReference type="CDD" id="cd01065">
    <property type="entry name" value="NAD_bind_Shikimate_DH"/>
    <property type="match status" value="1"/>
</dbReference>